<evidence type="ECO:0000256" key="1">
    <source>
        <dbReference type="ARBA" id="ARBA00001798"/>
    </source>
</evidence>
<evidence type="ECO:0000256" key="10">
    <source>
        <dbReference type="ARBA" id="ARBA00022786"/>
    </source>
</evidence>
<dbReference type="OrthoDB" id="69641at2759"/>
<reference evidence="17" key="1">
    <citation type="submission" date="2021-02" db="EMBL/GenBank/DDBJ databases">
        <authorList>
            <person name="Nowell W R."/>
        </authorList>
    </citation>
    <scope>NUCLEOTIDE SEQUENCE</scope>
</reference>
<dbReference type="Proteomes" id="UP000663891">
    <property type="component" value="Unassembled WGS sequence"/>
</dbReference>
<dbReference type="Pfam" id="PF26200">
    <property type="entry name" value="Rcat_RNF216"/>
    <property type="match status" value="1"/>
</dbReference>
<dbReference type="EMBL" id="CAJNON010000196">
    <property type="protein sequence ID" value="CAF1091698.1"/>
    <property type="molecule type" value="Genomic_DNA"/>
</dbReference>
<comment type="similarity">
    <text evidence="14">Belongs to the RBR family. RNF144 subfamily.</text>
</comment>
<comment type="caution">
    <text evidence="17">The sequence shown here is derived from an EMBL/GenBank/DDBJ whole genome shotgun (WGS) entry which is preliminary data.</text>
</comment>
<keyword evidence="7" id="KW-0479">Metal-binding</keyword>
<dbReference type="CDD" id="cd23820">
    <property type="entry name" value="RWD_RNF14"/>
    <property type="match status" value="1"/>
</dbReference>
<dbReference type="SMART" id="SM00591">
    <property type="entry name" value="RWD"/>
    <property type="match status" value="1"/>
</dbReference>
<evidence type="ECO:0000313" key="18">
    <source>
        <dbReference type="Proteomes" id="UP000663891"/>
    </source>
</evidence>
<evidence type="ECO:0000313" key="17">
    <source>
        <dbReference type="EMBL" id="CAF1091698.1"/>
    </source>
</evidence>
<comment type="pathway">
    <text evidence="3">Protein modification; protein ubiquitination.</text>
</comment>
<dbReference type="GO" id="GO:0061630">
    <property type="term" value="F:ubiquitin protein ligase activity"/>
    <property type="evidence" value="ECO:0007669"/>
    <property type="project" value="UniProtKB-EC"/>
</dbReference>
<dbReference type="GO" id="GO:0008270">
    <property type="term" value="F:zinc ion binding"/>
    <property type="evidence" value="ECO:0007669"/>
    <property type="project" value="UniProtKB-KW"/>
</dbReference>
<protein>
    <recommendedName>
        <fullName evidence="4">RBR-type E3 ubiquitin transferase</fullName>
        <ecNumber evidence="4">2.3.2.31</ecNumber>
    </recommendedName>
</protein>
<keyword evidence="5" id="KW-0808">Transferase</keyword>
<name>A0A814NFW3_9BILA</name>
<evidence type="ECO:0000256" key="9">
    <source>
        <dbReference type="ARBA" id="ARBA00022771"/>
    </source>
</evidence>
<dbReference type="GO" id="GO:0031090">
    <property type="term" value="C:organelle membrane"/>
    <property type="evidence" value="ECO:0007669"/>
    <property type="project" value="UniProtKB-ARBA"/>
</dbReference>
<comment type="subcellular location">
    <subcellularLocation>
        <location evidence="2">Membrane</location>
        <topology evidence="2">Single-pass membrane protein</topology>
    </subcellularLocation>
</comment>
<dbReference type="SUPFAM" id="SSF54495">
    <property type="entry name" value="UBC-like"/>
    <property type="match status" value="1"/>
</dbReference>
<evidence type="ECO:0000256" key="6">
    <source>
        <dbReference type="ARBA" id="ARBA00022692"/>
    </source>
</evidence>
<dbReference type="PROSITE" id="PS50908">
    <property type="entry name" value="RWD"/>
    <property type="match status" value="1"/>
</dbReference>
<gene>
    <name evidence="17" type="ORF">VCS650_LOCUS19596</name>
</gene>
<dbReference type="InterPro" id="IPR031127">
    <property type="entry name" value="E3_UB_ligase_RBR"/>
</dbReference>
<evidence type="ECO:0000256" key="2">
    <source>
        <dbReference type="ARBA" id="ARBA00004167"/>
    </source>
</evidence>
<dbReference type="AlphaFoldDB" id="A0A814NFW3"/>
<proteinExistence type="inferred from homology"/>
<dbReference type="InterPro" id="IPR013083">
    <property type="entry name" value="Znf_RING/FYVE/PHD"/>
</dbReference>
<dbReference type="InterPro" id="IPR002867">
    <property type="entry name" value="IBR_dom"/>
</dbReference>
<keyword evidence="11" id="KW-0862">Zinc</keyword>
<dbReference type="Gene3D" id="3.10.110.10">
    <property type="entry name" value="Ubiquitin Conjugating Enzyme"/>
    <property type="match status" value="1"/>
</dbReference>
<dbReference type="InterPro" id="IPR016135">
    <property type="entry name" value="UBQ-conjugating_enzyme/RWD"/>
</dbReference>
<dbReference type="PANTHER" id="PTHR11685">
    <property type="entry name" value="RBR FAMILY RING FINGER AND IBR DOMAIN-CONTAINING"/>
    <property type="match status" value="1"/>
</dbReference>
<dbReference type="Gene3D" id="1.20.120.1750">
    <property type="match status" value="1"/>
</dbReference>
<evidence type="ECO:0000256" key="5">
    <source>
        <dbReference type="ARBA" id="ARBA00022679"/>
    </source>
</evidence>
<keyword evidence="6" id="KW-0812">Transmembrane</keyword>
<comment type="catalytic activity">
    <reaction evidence="1">
        <text>[E2 ubiquitin-conjugating enzyme]-S-ubiquitinyl-L-cysteine + [acceptor protein]-L-lysine = [E2 ubiquitin-conjugating enzyme]-L-cysteine + [acceptor protein]-N(6)-ubiquitinyl-L-lysine.</text>
        <dbReference type="EC" id="2.3.2.31"/>
    </reaction>
</comment>
<keyword evidence="13" id="KW-0472">Membrane</keyword>
<dbReference type="InterPro" id="IPR047548">
    <property type="entry name" value="Rcat_RBR_RNF14"/>
</dbReference>
<organism evidence="17 18">
    <name type="scientific">Adineta steineri</name>
    <dbReference type="NCBI Taxonomy" id="433720"/>
    <lineage>
        <taxon>Eukaryota</taxon>
        <taxon>Metazoa</taxon>
        <taxon>Spiralia</taxon>
        <taxon>Gnathifera</taxon>
        <taxon>Rotifera</taxon>
        <taxon>Eurotatoria</taxon>
        <taxon>Bdelloidea</taxon>
        <taxon>Adinetida</taxon>
        <taxon>Adinetidae</taxon>
        <taxon>Adineta</taxon>
    </lineage>
</organism>
<evidence type="ECO:0000256" key="11">
    <source>
        <dbReference type="ARBA" id="ARBA00022833"/>
    </source>
</evidence>
<keyword evidence="10" id="KW-0833">Ubl conjugation pathway</keyword>
<evidence type="ECO:0000256" key="12">
    <source>
        <dbReference type="ARBA" id="ARBA00022989"/>
    </source>
</evidence>
<evidence type="ECO:0000259" key="16">
    <source>
        <dbReference type="PROSITE" id="PS51873"/>
    </source>
</evidence>
<dbReference type="InterPro" id="IPR044066">
    <property type="entry name" value="TRIAD_supradom"/>
</dbReference>
<evidence type="ECO:0000259" key="15">
    <source>
        <dbReference type="PROSITE" id="PS50908"/>
    </source>
</evidence>
<dbReference type="GO" id="GO:0005737">
    <property type="term" value="C:cytoplasm"/>
    <property type="evidence" value="ECO:0007669"/>
    <property type="project" value="UniProtKB-ARBA"/>
</dbReference>
<dbReference type="FunFam" id="3.30.40.10:FF:000051">
    <property type="entry name" value="RBR-type E3 ubiquitin transferase"/>
    <property type="match status" value="1"/>
</dbReference>
<dbReference type="SUPFAM" id="SSF57850">
    <property type="entry name" value="RING/U-box"/>
    <property type="match status" value="3"/>
</dbReference>
<dbReference type="SMART" id="SM00647">
    <property type="entry name" value="IBR"/>
    <property type="match status" value="2"/>
</dbReference>
<dbReference type="Pfam" id="PF01485">
    <property type="entry name" value="IBR"/>
    <property type="match status" value="1"/>
</dbReference>
<feature type="domain" description="RWD" evidence="15">
    <location>
        <begin position="11"/>
        <end position="130"/>
    </location>
</feature>
<dbReference type="PROSITE" id="PS51873">
    <property type="entry name" value="TRIAD"/>
    <property type="match status" value="1"/>
</dbReference>
<dbReference type="InterPro" id="IPR006575">
    <property type="entry name" value="RWD_dom"/>
</dbReference>
<evidence type="ECO:0000256" key="14">
    <source>
        <dbReference type="ARBA" id="ARBA00038342"/>
    </source>
</evidence>
<dbReference type="GO" id="GO:0016567">
    <property type="term" value="P:protein ubiquitination"/>
    <property type="evidence" value="ECO:0007669"/>
    <property type="project" value="InterPro"/>
</dbReference>
<dbReference type="Gene3D" id="3.30.40.10">
    <property type="entry name" value="Zinc/RING finger domain, C3HC4 (zinc finger)"/>
    <property type="match status" value="1"/>
</dbReference>
<accession>A0A814NFW3</accession>
<dbReference type="Pfam" id="PF05773">
    <property type="entry name" value="RWD"/>
    <property type="match status" value="1"/>
</dbReference>
<feature type="domain" description="RING-type" evidence="16">
    <location>
        <begin position="179"/>
        <end position="424"/>
    </location>
</feature>
<dbReference type="Gene3D" id="2.20.25.20">
    <property type="match status" value="1"/>
</dbReference>
<keyword evidence="8" id="KW-0677">Repeat</keyword>
<dbReference type="CDD" id="cd20354">
    <property type="entry name" value="Rcat_RBR_RNF14"/>
    <property type="match status" value="1"/>
</dbReference>
<evidence type="ECO:0000256" key="13">
    <source>
        <dbReference type="ARBA" id="ARBA00023136"/>
    </source>
</evidence>
<keyword evidence="12" id="KW-1133">Transmembrane helix</keyword>
<sequence length="432" mass="49347">MSSATPELQRDELDALTSILDETAFEIEQQTETTHGTLVIEVSLPDEFYIEYHTNQRRRVEYLPPIYLRFTLPNDYPSVSSPSFELECIWMSGEQLQILSENLKNMWSDNSNEPILFLWYTSLNTQALEWLNITTKLDLTLSFSSTVSKSIKPQLTSTQVAAVIHDYERERKTILLSRSVITCPICVNDVYGHDCFLCYVCSGTACKSCIKSYLETIITDGQVKSITCPVNPTCNIELTPTQIASVVDKQTFHRYDRLLFQLSIDAMDDIIYCPRCQKPVIITNNTDNHLDNTLGECATCSFVFCTLCGRTYHGVNPCQYSAHQLQDIYKDYQNASAEERLALEQKYGKFFNRFMDDMASVEAIRATARQCPQCSIFVDKLDGCNKMTCSKCHSYFCWICLRSLSKTNPYGHFNEPQSKCFNKLFEGVTGMD</sequence>
<evidence type="ECO:0000256" key="8">
    <source>
        <dbReference type="ARBA" id="ARBA00022737"/>
    </source>
</evidence>
<evidence type="ECO:0000256" key="4">
    <source>
        <dbReference type="ARBA" id="ARBA00012251"/>
    </source>
</evidence>
<keyword evidence="9" id="KW-0863">Zinc-finger</keyword>
<dbReference type="CDD" id="cd20341">
    <property type="entry name" value="BRcat_RBR_RNF14"/>
    <property type="match status" value="1"/>
</dbReference>
<evidence type="ECO:0000256" key="3">
    <source>
        <dbReference type="ARBA" id="ARBA00004906"/>
    </source>
</evidence>
<evidence type="ECO:0000256" key="7">
    <source>
        <dbReference type="ARBA" id="ARBA00022723"/>
    </source>
</evidence>
<dbReference type="EC" id="2.3.2.31" evidence="4"/>